<dbReference type="InterPro" id="IPR016181">
    <property type="entry name" value="Acyl_CoA_acyltransferase"/>
</dbReference>
<dbReference type="PANTHER" id="PTHR43877:SF2">
    <property type="entry name" value="AMINOALKYLPHOSPHONATE N-ACETYLTRANSFERASE-RELATED"/>
    <property type="match status" value="1"/>
</dbReference>
<name>A0A1I6HWM9_HALSD</name>
<feature type="domain" description="N-acetyltransferase" evidence="3">
    <location>
        <begin position="1"/>
        <end position="169"/>
    </location>
</feature>
<dbReference type="PROSITE" id="PS51186">
    <property type="entry name" value="GNAT"/>
    <property type="match status" value="1"/>
</dbReference>
<dbReference type="OrthoDB" id="111868at2157"/>
<evidence type="ECO:0000313" key="5">
    <source>
        <dbReference type="Proteomes" id="UP000198932"/>
    </source>
</evidence>
<accession>A0A1I6HWM9</accession>
<dbReference type="InterPro" id="IPR000182">
    <property type="entry name" value="GNAT_dom"/>
</dbReference>
<keyword evidence="1 4" id="KW-0808">Transferase</keyword>
<keyword evidence="2" id="KW-0012">Acyltransferase</keyword>
<evidence type="ECO:0000313" key="4">
    <source>
        <dbReference type="EMBL" id="SFR58834.1"/>
    </source>
</evidence>
<evidence type="ECO:0000256" key="2">
    <source>
        <dbReference type="ARBA" id="ARBA00023315"/>
    </source>
</evidence>
<dbReference type="CDD" id="cd04301">
    <property type="entry name" value="NAT_SF"/>
    <property type="match status" value="1"/>
</dbReference>
<dbReference type="STRING" id="35743.SAMN04487937_2934"/>
<dbReference type="EMBL" id="FOYN01000005">
    <property type="protein sequence ID" value="SFR58834.1"/>
    <property type="molecule type" value="Genomic_DNA"/>
</dbReference>
<keyword evidence="5" id="KW-1185">Reference proteome</keyword>
<gene>
    <name evidence="4" type="ORF">SAMN04487937_2934</name>
</gene>
<evidence type="ECO:0000259" key="3">
    <source>
        <dbReference type="PROSITE" id="PS51186"/>
    </source>
</evidence>
<evidence type="ECO:0000256" key="1">
    <source>
        <dbReference type="ARBA" id="ARBA00022679"/>
    </source>
</evidence>
<sequence>MEVRDATPRDAEAARTVHYASIVGLGPEGYDERQVRAWAAGCGDADYADGIDAEDAECVVAERDGVVVGFGTLTADPPDGYEADPDAEVTAVYVLPAVAREGVGSRLYEELERRAREHGVEAVGLTASLPAVPFYEAHGYDRVAERDHEFSSQEGTGVTGRVVEMRKKL</sequence>
<dbReference type="SUPFAM" id="SSF55729">
    <property type="entry name" value="Acyl-CoA N-acyltransferases (Nat)"/>
    <property type="match status" value="1"/>
</dbReference>
<dbReference type="InterPro" id="IPR050832">
    <property type="entry name" value="Bact_Acetyltransf"/>
</dbReference>
<dbReference type="Gene3D" id="3.40.630.30">
    <property type="match status" value="1"/>
</dbReference>
<protein>
    <submittedName>
        <fullName evidence="4">Putative acetyltransferase</fullName>
    </submittedName>
</protein>
<proteinExistence type="predicted"/>
<dbReference type="RefSeq" id="WP_092923988.1">
    <property type="nucleotide sequence ID" value="NZ_FOYN01000005.1"/>
</dbReference>
<reference evidence="5" key="1">
    <citation type="submission" date="2016-10" db="EMBL/GenBank/DDBJ databases">
        <authorList>
            <person name="Varghese N."/>
            <person name="Submissions S."/>
        </authorList>
    </citation>
    <scope>NUCLEOTIDE SEQUENCE [LARGE SCALE GENOMIC DNA]</scope>
    <source>
        <strain evidence="5">RD 26</strain>
    </source>
</reference>
<dbReference type="Pfam" id="PF00583">
    <property type="entry name" value="Acetyltransf_1"/>
    <property type="match status" value="1"/>
</dbReference>
<dbReference type="AlphaFoldDB" id="A0A1I6HWM9"/>
<organism evidence="4 5">
    <name type="scientific">Halorubrum sodomense</name>
    <dbReference type="NCBI Taxonomy" id="35743"/>
    <lineage>
        <taxon>Archaea</taxon>
        <taxon>Methanobacteriati</taxon>
        <taxon>Methanobacteriota</taxon>
        <taxon>Stenosarchaea group</taxon>
        <taxon>Halobacteria</taxon>
        <taxon>Halobacteriales</taxon>
        <taxon>Haloferacaceae</taxon>
        <taxon>Halorubrum</taxon>
    </lineage>
</organism>
<dbReference type="Proteomes" id="UP000198932">
    <property type="component" value="Unassembled WGS sequence"/>
</dbReference>
<dbReference type="GO" id="GO:0016747">
    <property type="term" value="F:acyltransferase activity, transferring groups other than amino-acyl groups"/>
    <property type="evidence" value="ECO:0007669"/>
    <property type="project" value="InterPro"/>
</dbReference>
<dbReference type="PANTHER" id="PTHR43877">
    <property type="entry name" value="AMINOALKYLPHOSPHONATE N-ACETYLTRANSFERASE-RELATED-RELATED"/>
    <property type="match status" value="1"/>
</dbReference>